<proteinExistence type="inferred from homology"/>
<dbReference type="Pfam" id="PF09084">
    <property type="entry name" value="NMT1"/>
    <property type="match status" value="1"/>
</dbReference>
<evidence type="ECO:0000259" key="5">
    <source>
        <dbReference type="Pfam" id="PF09084"/>
    </source>
</evidence>
<dbReference type="STRING" id="1716141.STSP_67000"/>
<keyword evidence="3 4" id="KW-0732">Signal</keyword>
<dbReference type="PANTHER" id="PTHR30024:SF47">
    <property type="entry name" value="TAURINE-BINDING PERIPLASMIC PROTEIN"/>
    <property type="match status" value="1"/>
</dbReference>
<evidence type="ECO:0000256" key="3">
    <source>
        <dbReference type="ARBA" id="ARBA00022729"/>
    </source>
</evidence>
<comment type="caution">
    <text evidence="6">The sequence shown here is derived from an EMBL/GenBank/DDBJ whole genome shotgun (WGS) entry which is preliminary data.</text>
</comment>
<evidence type="ECO:0000256" key="4">
    <source>
        <dbReference type="SAM" id="SignalP"/>
    </source>
</evidence>
<feature type="domain" description="SsuA/THI5-like" evidence="5">
    <location>
        <begin position="57"/>
        <end position="268"/>
    </location>
</feature>
<comment type="subcellular location">
    <subcellularLocation>
        <location evidence="1">Periplasm</location>
    </subcellularLocation>
</comment>
<organism evidence="6 7">
    <name type="scientific">Streptomyces jeddahensis</name>
    <dbReference type="NCBI Taxonomy" id="1716141"/>
    <lineage>
        <taxon>Bacteria</taxon>
        <taxon>Bacillati</taxon>
        <taxon>Actinomycetota</taxon>
        <taxon>Actinomycetes</taxon>
        <taxon>Kitasatosporales</taxon>
        <taxon>Streptomycetaceae</taxon>
        <taxon>Streptomyces</taxon>
    </lineage>
</organism>
<dbReference type="Gene3D" id="3.40.190.10">
    <property type="entry name" value="Periplasmic binding protein-like II"/>
    <property type="match status" value="2"/>
</dbReference>
<dbReference type="SUPFAM" id="SSF53850">
    <property type="entry name" value="Periplasmic binding protein-like II"/>
    <property type="match status" value="1"/>
</dbReference>
<gene>
    <name evidence="6" type="ORF">STSP_67000</name>
</gene>
<dbReference type="PANTHER" id="PTHR30024">
    <property type="entry name" value="ALIPHATIC SULFONATES-BINDING PROTEIN-RELATED"/>
    <property type="match status" value="1"/>
</dbReference>
<dbReference type="EMBL" id="LOHS01000164">
    <property type="protein sequence ID" value="OAH09935.1"/>
    <property type="molecule type" value="Genomic_DNA"/>
</dbReference>
<sequence length="364" mass="37247">MSGRPAALAASLLTVLALGAASACSSNSSSTAASSGSGGTPTVKLMVGGIDKQIYLPYQLAQSLGYYKKYGVDVQLSTEQDGGVGAEEAMASGQVDMAGAWYNHTIEFQAKGKAVEDVVQLSGAPGEREMCTKKSGVHSAADFKGKTLGVTDLGSGTDTLTQFLAAKKDVKTSQYHRIGVGAGSTAIAALQNGKVACVMTTQPTVAAIEKKGVGTSAIDLATTEGATAAMGGAYPAASVLARTDWVNAHKDTVQKVVDALVATMHWINSHSAADIANKLPASFVSNQLVTKADYIAALKEDKGQFLPDGIMPSGGPKTSLATEKLVGDVKSSVDLSKTFTNDFAIQANKTEGFKTTTSPAGPNG</sequence>
<evidence type="ECO:0000256" key="1">
    <source>
        <dbReference type="ARBA" id="ARBA00004418"/>
    </source>
</evidence>
<dbReference type="RefSeq" id="WP_067284678.1">
    <property type="nucleotide sequence ID" value="NZ_LOHS01000164.1"/>
</dbReference>
<reference evidence="6 7" key="1">
    <citation type="submission" date="2015-12" db="EMBL/GenBank/DDBJ databases">
        <title>Genome sequence of Streptomyces sp. G25.</title>
        <authorList>
            <person name="Poehlein A."/>
            <person name="Roettig A."/>
            <person name="Hiessl S."/>
            <person name="Hauschild P."/>
            <person name="Schauer J."/>
            <person name="Madkour M.H."/>
            <person name="Al-Ansari A.M."/>
            <person name="Almakishah N.H."/>
            <person name="Steinbuechel A."/>
            <person name="Daniel R."/>
        </authorList>
    </citation>
    <scope>NUCLEOTIDE SEQUENCE [LARGE SCALE GENOMIC DNA]</scope>
    <source>
        <strain evidence="7">G25(2015)</strain>
    </source>
</reference>
<keyword evidence="7" id="KW-1185">Reference proteome</keyword>
<dbReference type="PROSITE" id="PS51257">
    <property type="entry name" value="PROKAR_LIPOPROTEIN"/>
    <property type="match status" value="1"/>
</dbReference>
<evidence type="ECO:0000313" key="7">
    <source>
        <dbReference type="Proteomes" id="UP000077381"/>
    </source>
</evidence>
<accession>A0A177HG48</accession>
<protein>
    <submittedName>
        <fullName evidence="6">NMT1/THI5 like protein</fullName>
    </submittedName>
</protein>
<evidence type="ECO:0000313" key="6">
    <source>
        <dbReference type="EMBL" id="OAH09935.1"/>
    </source>
</evidence>
<dbReference type="PATRIC" id="fig|1716141.3.peg.7078"/>
<dbReference type="GO" id="GO:0042597">
    <property type="term" value="C:periplasmic space"/>
    <property type="evidence" value="ECO:0007669"/>
    <property type="project" value="UniProtKB-SubCell"/>
</dbReference>
<feature type="chain" id="PRO_5008062772" evidence="4">
    <location>
        <begin position="24"/>
        <end position="364"/>
    </location>
</feature>
<evidence type="ECO:0000256" key="2">
    <source>
        <dbReference type="ARBA" id="ARBA00010742"/>
    </source>
</evidence>
<name>A0A177HG48_9ACTN</name>
<dbReference type="AlphaFoldDB" id="A0A177HG48"/>
<feature type="signal peptide" evidence="4">
    <location>
        <begin position="1"/>
        <end position="23"/>
    </location>
</feature>
<dbReference type="Proteomes" id="UP000077381">
    <property type="component" value="Unassembled WGS sequence"/>
</dbReference>
<comment type="similarity">
    <text evidence="2">Belongs to the bacterial solute-binding protein SsuA/TauA family.</text>
</comment>
<dbReference type="InterPro" id="IPR015168">
    <property type="entry name" value="SsuA/THI5"/>
</dbReference>
<dbReference type="GO" id="GO:0042918">
    <property type="term" value="P:alkanesulfonate transmembrane transport"/>
    <property type="evidence" value="ECO:0007669"/>
    <property type="project" value="TreeGrafter"/>
</dbReference>